<sequence length="243" mass="27913">MISGRALHYVFKIGDRSKNAKFFREILGMKVLRHEEFQEGCDAQCNGPYNNRWSKTMIGYGPEDDHFVIELTYNYGVKSYALGNDFGGITIRSKEVIDRAKAQNYPITSDNVLVSPDGYKFYIIPEDQPTNDPVVSVALNCTDLHKSIEFWNKVLEMELISQSDNAAVFLYKENAVQLELKKIDSPMNREKAYGRIAFAVPYESQPHIDEMEVKDLTSTLQKIHFNNILHVQSKPLRFEFGSR</sequence>
<dbReference type="InterPro" id="IPR043193">
    <property type="entry name" value="GLOD4"/>
</dbReference>
<evidence type="ECO:0000313" key="2">
    <source>
        <dbReference type="EMBL" id="KAJ6636951.1"/>
    </source>
</evidence>
<evidence type="ECO:0000313" key="3">
    <source>
        <dbReference type="Proteomes" id="UP001151699"/>
    </source>
</evidence>
<dbReference type="PANTHER" id="PTHR46466:SF1">
    <property type="entry name" value="GLYOXALASE DOMAIN-CONTAINING PROTEIN 4"/>
    <property type="match status" value="1"/>
</dbReference>
<keyword evidence="3" id="KW-1185">Reference proteome</keyword>
<dbReference type="PANTHER" id="PTHR46466">
    <property type="entry name" value="GLYOXALASE DOMAIN-CONTAINING PROTEIN 4"/>
    <property type="match status" value="1"/>
</dbReference>
<dbReference type="SUPFAM" id="SSF54593">
    <property type="entry name" value="Glyoxalase/Bleomycin resistance protein/Dihydroxybiphenyl dioxygenase"/>
    <property type="match status" value="1"/>
</dbReference>
<dbReference type="Gene3D" id="3.10.180.10">
    <property type="entry name" value="2,3-Dihydroxybiphenyl 1,2-Dioxygenase, domain 1"/>
    <property type="match status" value="2"/>
</dbReference>
<proteinExistence type="predicted"/>
<dbReference type="InterPro" id="IPR004360">
    <property type="entry name" value="Glyas_Fos-R_dOase_dom"/>
</dbReference>
<dbReference type="Pfam" id="PF00903">
    <property type="entry name" value="Glyoxalase"/>
    <property type="match status" value="2"/>
</dbReference>
<dbReference type="OrthoDB" id="1545884at2759"/>
<dbReference type="InterPro" id="IPR029068">
    <property type="entry name" value="Glyas_Bleomycin-R_OHBP_Dase"/>
</dbReference>
<accession>A0A9Q0MS32</accession>
<dbReference type="EMBL" id="WJQU01000003">
    <property type="protein sequence ID" value="KAJ6636951.1"/>
    <property type="molecule type" value="Genomic_DNA"/>
</dbReference>
<name>A0A9Q0MS32_9DIPT</name>
<dbReference type="PROSITE" id="PS51819">
    <property type="entry name" value="VOC"/>
    <property type="match status" value="1"/>
</dbReference>
<gene>
    <name evidence="2" type="primary">Glod4</name>
    <name evidence="2" type="ORF">Bhyg_09677</name>
</gene>
<organism evidence="2 3">
    <name type="scientific">Pseudolycoriella hygida</name>
    <dbReference type="NCBI Taxonomy" id="35572"/>
    <lineage>
        <taxon>Eukaryota</taxon>
        <taxon>Metazoa</taxon>
        <taxon>Ecdysozoa</taxon>
        <taxon>Arthropoda</taxon>
        <taxon>Hexapoda</taxon>
        <taxon>Insecta</taxon>
        <taxon>Pterygota</taxon>
        <taxon>Neoptera</taxon>
        <taxon>Endopterygota</taxon>
        <taxon>Diptera</taxon>
        <taxon>Nematocera</taxon>
        <taxon>Sciaroidea</taxon>
        <taxon>Sciaridae</taxon>
        <taxon>Pseudolycoriella</taxon>
    </lineage>
</organism>
<dbReference type="Proteomes" id="UP001151699">
    <property type="component" value="Chromosome X"/>
</dbReference>
<dbReference type="InterPro" id="IPR037523">
    <property type="entry name" value="VOC_core"/>
</dbReference>
<protein>
    <submittedName>
        <fullName evidence="2">Glyoxalase domain-containing protein 4</fullName>
    </submittedName>
</protein>
<feature type="domain" description="VOC" evidence="1">
    <location>
        <begin position="5"/>
        <end position="139"/>
    </location>
</feature>
<reference evidence="2" key="1">
    <citation type="submission" date="2022-07" db="EMBL/GenBank/DDBJ databases">
        <authorList>
            <person name="Trinca V."/>
            <person name="Uliana J.V.C."/>
            <person name="Torres T.T."/>
            <person name="Ward R.J."/>
            <person name="Monesi N."/>
        </authorList>
    </citation>
    <scope>NUCLEOTIDE SEQUENCE</scope>
    <source>
        <strain evidence="2">HSMRA1968</strain>
        <tissue evidence="2">Whole embryos</tissue>
    </source>
</reference>
<comment type="caution">
    <text evidence="2">The sequence shown here is derived from an EMBL/GenBank/DDBJ whole genome shotgun (WGS) entry which is preliminary data.</text>
</comment>
<dbReference type="CDD" id="cd08358">
    <property type="entry name" value="GLOD4_N"/>
    <property type="match status" value="1"/>
</dbReference>
<evidence type="ECO:0000259" key="1">
    <source>
        <dbReference type="PROSITE" id="PS51819"/>
    </source>
</evidence>
<dbReference type="AlphaFoldDB" id="A0A9Q0MS32"/>